<dbReference type="InterPro" id="IPR046540">
    <property type="entry name" value="DMFA2_C"/>
</dbReference>
<accession>A0A941EQQ0</accession>
<feature type="compositionally biased region" description="Low complexity" evidence="1">
    <location>
        <begin position="23"/>
        <end position="36"/>
    </location>
</feature>
<protein>
    <recommendedName>
        <fullName evidence="2">N,N-dimethylformamidase beta subunit-like C-terminal domain-containing protein</fullName>
    </recommendedName>
</protein>
<evidence type="ECO:0000256" key="1">
    <source>
        <dbReference type="SAM" id="MobiDB-lite"/>
    </source>
</evidence>
<evidence type="ECO:0000313" key="4">
    <source>
        <dbReference type="Proteomes" id="UP000675781"/>
    </source>
</evidence>
<organism evidence="3 4">
    <name type="scientific">Actinospica durhamensis</name>
    <dbReference type="NCBI Taxonomy" id="1508375"/>
    <lineage>
        <taxon>Bacteria</taxon>
        <taxon>Bacillati</taxon>
        <taxon>Actinomycetota</taxon>
        <taxon>Actinomycetes</taxon>
        <taxon>Catenulisporales</taxon>
        <taxon>Actinospicaceae</taxon>
        <taxon>Actinospica</taxon>
    </lineage>
</organism>
<evidence type="ECO:0000313" key="3">
    <source>
        <dbReference type="EMBL" id="MBR7832024.1"/>
    </source>
</evidence>
<feature type="domain" description="N,N-dimethylformamidase beta subunit-like C-terminal" evidence="2">
    <location>
        <begin position="96"/>
        <end position="465"/>
    </location>
</feature>
<dbReference type="Pfam" id="PF20254">
    <property type="entry name" value="DMFA2_C"/>
    <property type="match status" value="1"/>
</dbReference>
<dbReference type="Proteomes" id="UP000675781">
    <property type="component" value="Unassembled WGS sequence"/>
</dbReference>
<feature type="region of interest" description="Disordered" evidence="1">
    <location>
        <begin position="1"/>
        <end position="39"/>
    </location>
</feature>
<gene>
    <name evidence="3" type="ORF">KDL01_02065</name>
</gene>
<name>A0A941EQQ0_9ACTN</name>
<dbReference type="AlphaFoldDB" id="A0A941EQQ0"/>
<proteinExistence type="predicted"/>
<sequence length="517" mass="54776">MTAVLTLSTASCGGSPGPGTGSGADPAQQASARAQGGSAGAIDVAAENAKPGTRAWAVDDSRLGAQDAIEGYTDHASVAPGQSFRLYVSTTAPSFTVAAYRIGYYGGADGHLVWQSPQTPGVHQTAQSIDATTHTVECDWQPSLTVGTSGWVPGEYLLRLDSSAGDERLVPLIVHSTSTAGRVVILAGTTTWQAYNTWGGYSLYRGPDGAYATRARAVSFDRPYLDPDEPSGDGLFFPFDQALVSFAEQHGLPVAYESDLELETSPQLFQGARAIVSDGHDEYYSQTMRDTLQNARDRQGTNLAFLGANAIFRHIRWGSTQLGADRLVICYKDATEDPLAASDPTQTTQDWRYAPDPRPENALTGSLYQCNPVDAPYVVYDPDNWIFAGTGVTQGTSFPGLVGPEYDRVVDIGTTPHPIEVLSHSPLTCQGTGSYQESSYYTVASGAGVFDAATMRWECALGSQCSAHFGQGARDFVRRATLTLLTAFAAGPAGRAHPAVDNTAADYVPLGEGLGID</sequence>
<dbReference type="EMBL" id="JAGSOG010000005">
    <property type="protein sequence ID" value="MBR7832024.1"/>
    <property type="molecule type" value="Genomic_DNA"/>
</dbReference>
<comment type="caution">
    <text evidence="3">The sequence shown here is derived from an EMBL/GenBank/DDBJ whole genome shotgun (WGS) entry which is preliminary data.</text>
</comment>
<keyword evidence="4" id="KW-1185">Reference proteome</keyword>
<evidence type="ECO:0000259" key="2">
    <source>
        <dbReference type="Pfam" id="PF20254"/>
    </source>
</evidence>
<reference evidence="3" key="1">
    <citation type="submission" date="2021-04" db="EMBL/GenBank/DDBJ databases">
        <title>Genome based classification of Actinospica acidithermotolerans sp. nov., an actinobacterium isolated from an Indonesian hot spring.</title>
        <authorList>
            <person name="Kusuma A.B."/>
            <person name="Putra K.E."/>
            <person name="Nafisah S."/>
            <person name="Loh J."/>
            <person name="Nouioui I."/>
            <person name="Goodfellow M."/>
        </authorList>
    </citation>
    <scope>NUCLEOTIDE SEQUENCE</scope>
    <source>
        <strain evidence="3">CSCA 57</strain>
    </source>
</reference>